<dbReference type="GeneID" id="108077607"/>
<feature type="signal peptide" evidence="2">
    <location>
        <begin position="1"/>
        <end position="20"/>
    </location>
</feature>
<keyword evidence="2" id="KW-0732">Signal</keyword>
<evidence type="ECO:0000313" key="4">
    <source>
        <dbReference type="RefSeq" id="XP_017026505.1"/>
    </source>
</evidence>
<dbReference type="RefSeq" id="XP_017026505.1">
    <property type="nucleotide sequence ID" value="XM_017171016.2"/>
</dbReference>
<name>A0A6P4IE12_DROKI</name>
<feature type="chain" id="PRO_5028355222" evidence="2">
    <location>
        <begin position="21"/>
        <end position="95"/>
    </location>
</feature>
<dbReference type="AlphaFoldDB" id="A0A6P4IE12"/>
<evidence type="ECO:0000256" key="1">
    <source>
        <dbReference type="SAM" id="MobiDB-lite"/>
    </source>
</evidence>
<keyword evidence="3" id="KW-1185">Reference proteome</keyword>
<proteinExistence type="predicted"/>
<sequence length="95" mass="10315">MKLSLLLVLCCCCLLGLVLGDSKVVTLPPFIRSRYSLRWRKTTTTTMAPPEATTAPALPAQEAVTPSVSPRLATSTANVDYDYYGNGESENIVHK</sequence>
<evidence type="ECO:0000313" key="3">
    <source>
        <dbReference type="Proteomes" id="UP001652661"/>
    </source>
</evidence>
<accession>A0A6P4IE12</accession>
<feature type="compositionally biased region" description="Low complexity" evidence="1">
    <location>
        <begin position="46"/>
        <end position="60"/>
    </location>
</feature>
<gene>
    <name evidence="4" type="primary">LOC108077607</name>
</gene>
<organism evidence="3 4">
    <name type="scientific">Drosophila kikkawai</name>
    <name type="common">Fruit fly</name>
    <dbReference type="NCBI Taxonomy" id="30033"/>
    <lineage>
        <taxon>Eukaryota</taxon>
        <taxon>Metazoa</taxon>
        <taxon>Ecdysozoa</taxon>
        <taxon>Arthropoda</taxon>
        <taxon>Hexapoda</taxon>
        <taxon>Insecta</taxon>
        <taxon>Pterygota</taxon>
        <taxon>Neoptera</taxon>
        <taxon>Endopterygota</taxon>
        <taxon>Diptera</taxon>
        <taxon>Brachycera</taxon>
        <taxon>Muscomorpha</taxon>
        <taxon>Ephydroidea</taxon>
        <taxon>Drosophilidae</taxon>
        <taxon>Drosophila</taxon>
        <taxon>Sophophora</taxon>
    </lineage>
</organism>
<feature type="region of interest" description="Disordered" evidence="1">
    <location>
        <begin position="46"/>
        <end position="71"/>
    </location>
</feature>
<dbReference type="Proteomes" id="UP001652661">
    <property type="component" value="Chromosome 3R"/>
</dbReference>
<protein>
    <submittedName>
        <fullName evidence="4">Uncharacterized protein</fullName>
    </submittedName>
</protein>
<dbReference type="OrthoDB" id="7935345at2759"/>
<reference evidence="4" key="1">
    <citation type="submission" date="2025-08" db="UniProtKB">
        <authorList>
            <consortium name="RefSeq"/>
        </authorList>
    </citation>
    <scope>IDENTIFICATION</scope>
    <source>
        <strain evidence="4">14028-0561.14</strain>
        <tissue evidence="4">Whole fly</tissue>
    </source>
</reference>
<evidence type="ECO:0000256" key="2">
    <source>
        <dbReference type="SAM" id="SignalP"/>
    </source>
</evidence>